<evidence type="ECO:0000256" key="3">
    <source>
        <dbReference type="ARBA" id="ARBA00007487"/>
    </source>
</evidence>
<dbReference type="PANTHER" id="PTHR12213">
    <property type="entry name" value="CORRINOID ADENOSYLTRANSFERASE"/>
    <property type="match status" value="1"/>
</dbReference>
<gene>
    <name evidence="17" type="ordered locus">Rmar_1592</name>
</gene>
<dbReference type="InterPro" id="IPR016030">
    <property type="entry name" value="CblAdoTrfase-like"/>
</dbReference>
<sequence>MKIYTRTGDDGTTGLFGGGRVPKSHPRIAAYGTVDELNSWLGLVRAHLLPEETELDALLQRLQGMLFDTGADLATPLDSRARTVRIEPRHVEALEQEIDRLEAQLPPLKTFILPGGAPAAAMLHVARTVCRRAERHVVKAMQQETLNPEVLRFLNRLSDLLFVLARWLNHRRHVAETPWLPEKRT</sequence>
<comment type="subcellular location">
    <subcellularLocation>
        <location evidence="1">Cytoplasm</location>
    </subcellularLocation>
</comment>
<feature type="domain" description="Cobalamin adenosyltransferase-like" evidence="16">
    <location>
        <begin position="3"/>
        <end position="168"/>
    </location>
</feature>
<keyword evidence="6" id="KW-0963">Cytoplasm</keyword>
<evidence type="ECO:0000256" key="1">
    <source>
        <dbReference type="ARBA" id="ARBA00004496"/>
    </source>
</evidence>
<dbReference type="PANTHER" id="PTHR12213:SF0">
    <property type="entry name" value="CORRINOID ADENOSYLTRANSFERASE MMAB"/>
    <property type="match status" value="1"/>
</dbReference>
<evidence type="ECO:0000256" key="14">
    <source>
        <dbReference type="ARBA" id="ARBA00048692"/>
    </source>
</evidence>
<dbReference type="GO" id="GO:0008817">
    <property type="term" value="F:corrinoid adenosyltransferase activity"/>
    <property type="evidence" value="ECO:0007669"/>
    <property type="project" value="UniProtKB-UniRule"/>
</dbReference>
<evidence type="ECO:0000313" key="18">
    <source>
        <dbReference type="Proteomes" id="UP000002221"/>
    </source>
</evidence>
<comment type="catalytic activity">
    <reaction evidence="13 15">
        <text>2 cob(II)yrinate a,c diamide + reduced [electron-transfer flavoprotein] + 2 ATP = 2 adenosylcob(III)yrinate a,c-diamide + 2 triphosphate + oxidized [electron-transfer flavoprotein] + 3 H(+)</text>
        <dbReference type="Rhea" id="RHEA:11528"/>
        <dbReference type="Rhea" id="RHEA-COMP:10685"/>
        <dbReference type="Rhea" id="RHEA-COMP:10686"/>
        <dbReference type="ChEBI" id="CHEBI:15378"/>
        <dbReference type="ChEBI" id="CHEBI:18036"/>
        <dbReference type="ChEBI" id="CHEBI:30616"/>
        <dbReference type="ChEBI" id="CHEBI:57692"/>
        <dbReference type="ChEBI" id="CHEBI:58307"/>
        <dbReference type="ChEBI" id="CHEBI:58503"/>
        <dbReference type="ChEBI" id="CHEBI:58537"/>
        <dbReference type="EC" id="2.5.1.17"/>
    </reaction>
</comment>
<dbReference type="STRING" id="518766.Rmar_1592"/>
<evidence type="ECO:0000256" key="15">
    <source>
        <dbReference type="RuleBase" id="RU366026"/>
    </source>
</evidence>
<dbReference type="RefSeq" id="WP_012844089.1">
    <property type="nucleotide sequence ID" value="NC_013501.1"/>
</dbReference>
<dbReference type="Proteomes" id="UP000002221">
    <property type="component" value="Chromosome"/>
</dbReference>
<accession>D0MJ20</accession>
<evidence type="ECO:0000256" key="6">
    <source>
        <dbReference type="ARBA" id="ARBA00022490"/>
    </source>
</evidence>
<evidence type="ECO:0000256" key="11">
    <source>
        <dbReference type="ARBA" id="ARBA00033334"/>
    </source>
</evidence>
<proteinExistence type="inferred from homology"/>
<dbReference type="GO" id="GO:0005737">
    <property type="term" value="C:cytoplasm"/>
    <property type="evidence" value="ECO:0007669"/>
    <property type="project" value="UniProtKB-SubCell"/>
</dbReference>
<dbReference type="InterPro" id="IPR036451">
    <property type="entry name" value="CblAdoTrfase-like_sf"/>
</dbReference>
<dbReference type="eggNOG" id="COG2096">
    <property type="taxonomic scope" value="Bacteria"/>
</dbReference>
<dbReference type="AlphaFoldDB" id="D0MJ20"/>
<comment type="similarity">
    <text evidence="3 15">Belongs to the Cob(I)alamin adenosyltransferase family.</text>
</comment>
<comment type="pathway">
    <text evidence="2 15">Cofactor biosynthesis; adenosylcobalamin biosynthesis; adenosylcobalamin from cob(II)yrinate a,c-diamide: step 2/7.</text>
</comment>
<dbReference type="GO" id="GO:0005524">
    <property type="term" value="F:ATP binding"/>
    <property type="evidence" value="ECO:0007669"/>
    <property type="project" value="UniProtKB-UniRule"/>
</dbReference>
<keyword evidence="9 15" id="KW-0067">ATP-binding</keyword>
<dbReference type="Pfam" id="PF01923">
    <property type="entry name" value="Cob_adeno_trans"/>
    <property type="match status" value="1"/>
</dbReference>
<dbReference type="InterPro" id="IPR029499">
    <property type="entry name" value="PduO-typ"/>
</dbReference>
<keyword evidence="18" id="KW-1185">Reference proteome</keyword>
<evidence type="ECO:0000259" key="16">
    <source>
        <dbReference type="Pfam" id="PF01923"/>
    </source>
</evidence>
<evidence type="ECO:0000256" key="13">
    <source>
        <dbReference type="ARBA" id="ARBA00048555"/>
    </source>
</evidence>
<evidence type="ECO:0000256" key="2">
    <source>
        <dbReference type="ARBA" id="ARBA00005121"/>
    </source>
</evidence>
<reference evidence="17 18" key="1">
    <citation type="journal article" date="2009" name="Stand. Genomic Sci.">
        <title>Complete genome sequence of Rhodothermus marinus type strain (R-10).</title>
        <authorList>
            <person name="Nolan M."/>
            <person name="Tindall B.J."/>
            <person name="Pomrenke H."/>
            <person name="Lapidus A."/>
            <person name="Copeland A."/>
            <person name="Glavina Del Rio T."/>
            <person name="Lucas S."/>
            <person name="Chen F."/>
            <person name="Tice H."/>
            <person name="Cheng J.F."/>
            <person name="Saunders E."/>
            <person name="Han C."/>
            <person name="Bruce D."/>
            <person name="Goodwin L."/>
            <person name="Chain P."/>
            <person name="Pitluck S."/>
            <person name="Ovchinikova G."/>
            <person name="Pati A."/>
            <person name="Ivanova N."/>
            <person name="Mavromatis K."/>
            <person name="Chen A."/>
            <person name="Palaniappan K."/>
            <person name="Land M."/>
            <person name="Hauser L."/>
            <person name="Chang Y.J."/>
            <person name="Jeffries C.D."/>
            <person name="Brettin T."/>
            <person name="Goker M."/>
            <person name="Bristow J."/>
            <person name="Eisen J.A."/>
            <person name="Markowitz V."/>
            <person name="Hugenholtz P."/>
            <person name="Kyrpides N.C."/>
            <person name="Klenk H.P."/>
            <person name="Detter J.C."/>
        </authorList>
    </citation>
    <scope>NUCLEOTIDE SEQUENCE [LARGE SCALE GENOMIC DNA]</scope>
    <source>
        <strain evidence="18">ATCC 43812 / DSM 4252 / R-10</strain>
    </source>
</reference>
<evidence type="ECO:0000256" key="12">
    <source>
        <dbReference type="ARBA" id="ARBA00033354"/>
    </source>
</evidence>
<evidence type="ECO:0000313" key="17">
    <source>
        <dbReference type="EMBL" id="ACY48478.1"/>
    </source>
</evidence>
<keyword evidence="7 15" id="KW-0808">Transferase</keyword>
<organism evidence="17 18">
    <name type="scientific">Rhodothermus marinus (strain ATCC 43812 / DSM 4252 / R-10)</name>
    <name type="common">Rhodothermus obamensis</name>
    <dbReference type="NCBI Taxonomy" id="518766"/>
    <lineage>
        <taxon>Bacteria</taxon>
        <taxon>Pseudomonadati</taxon>
        <taxon>Rhodothermota</taxon>
        <taxon>Rhodothermia</taxon>
        <taxon>Rhodothermales</taxon>
        <taxon>Rhodothermaceae</taxon>
        <taxon>Rhodothermus</taxon>
    </lineage>
</organism>
<dbReference type="KEGG" id="rmr:Rmar_1592"/>
<evidence type="ECO:0000256" key="10">
    <source>
        <dbReference type="ARBA" id="ARBA00031529"/>
    </source>
</evidence>
<comment type="catalytic activity">
    <reaction evidence="14 15">
        <text>2 cob(II)alamin + reduced [electron-transfer flavoprotein] + 2 ATP = 2 adenosylcob(III)alamin + 2 triphosphate + oxidized [electron-transfer flavoprotein] + 3 H(+)</text>
        <dbReference type="Rhea" id="RHEA:28671"/>
        <dbReference type="Rhea" id="RHEA-COMP:10685"/>
        <dbReference type="Rhea" id="RHEA-COMP:10686"/>
        <dbReference type="ChEBI" id="CHEBI:15378"/>
        <dbReference type="ChEBI" id="CHEBI:16304"/>
        <dbReference type="ChEBI" id="CHEBI:18036"/>
        <dbReference type="ChEBI" id="CHEBI:18408"/>
        <dbReference type="ChEBI" id="CHEBI:30616"/>
        <dbReference type="ChEBI" id="CHEBI:57692"/>
        <dbReference type="ChEBI" id="CHEBI:58307"/>
        <dbReference type="EC" id="2.5.1.17"/>
    </reaction>
</comment>
<dbReference type="GO" id="GO:0009236">
    <property type="term" value="P:cobalamin biosynthetic process"/>
    <property type="evidence" value="ECO:0007669"/>
    <property type="project" value="UniProtKB-UniRule"/>
</dbReference>
<evidence type="ECO:0000256" key="5">
    <source>
        <dbReference type="ARBA" id="ARBA00020963"/>
    </source>
</evidence>
<evidence type="ECO:0000256" key="8">
    <source>
        <dbReference type="ARBA" id="ARBA00022741"/>
    </source>
</evidence>
<dbReference type="NCBIfam" id="TIGR00636">
    <property type="entry name" value="PduO_Nterm"/>
    <property type="match status" value="1"/>
</dbReference>
<dbReference type="Gene3D" id="1.20.1200.10">
    <property type="entry name" value="Cobalamin adenosyltransferase-like"/>
    <property type="match status" value="1"/>
</dbReference>
<evidence type="ECO:0000256" key="9">
    <source>
        <dbReference type="ARBA" id="ARBA00022840"/>
    </source>
</evidence>
<keyword evidence="15" id="KW-0169">Cobalamin biosynthesis</keyword>
<dbReference type="EMBL" id="CP001807">
    <property type="protein sequence ID" value="ACY48478.1"/>
    <property type="molecule type" value="Genomic_DNA"/>
</dbReference>
<keyword evidence="8 15" id="KW-0547">Nucleotide-binding</keyword>
<protein>
    <recommendedName>
        <fullName evidence="5 15">Corrinoid adenosyltransferase</fullName>
        <ecNumber evidence="4 15">2.5.1.17</ecNumber>
    </recommendedName>
    <alternativeName>
        <fullName evidence="10 15">Cob(II)alamin adenosyltransferase</fullName>
    </alternativeName>
    <alternativeName>
        <fullName evidence="12 15">Cob(II)yrinic acid a,c-diamide adenosyltransferase</fullName>
    </alternativeName>
    <alternativeName>
        <fullName evidence="11 15">Cobinamide/cobalamin adenosyltransferase</fullName>
    </alternativeName>
</protein>
<dbReference type="FunFam" id="1.20.1200.10:FF:000003">
    <property type="entry name" value="ATP:cob(I)alamin adenosyltransferase"/>
    <property type="match status" value="1"/>
</dbReference>
<name>D0MJ20_RHOM4</name>
<dbReference type="OrthoDB" id="9778896at2"/>
<dbReference type="EC" id="2.5.1.17" evidence="4 15"/>
<dbReference type="SUPFAM" id="SSF89028">
    <property type="entry name" value="Cobalamin adenosyltransferase-like"/>
    <property type="match status" value="1"/>
</dbReference>
<evidence type="ECO:0000256" key="4">
    <source>
        <dbReference type="ARBA" id="ARBA00012454"/>
    </source>
</evidence>
<evidence type="ECO:0000256" key="7">
    <source>
        <dbReference type="ARBA" id="ARBA00022679"/>
    </source>
</evidence>
<dbReference type="UniPathway" id="UPA00148">
    <property type="reaction ID" value="UER00233"/>
</dbReference>
<dbReference type="HOGENOM" id="CLU_083486_0_2_10"/>